<accession>A0AA42CG79</accession>
<sequence length="222" mass="22994">MDHSAADTQAARNLMVDGQVRPNKVTDRRIVDAMRALPRERFVPARLAPLAYSDDDVNLGNGRFLMEPMVIARLVQAAAARQGDRALVVAAGSGYGAALLAACGAQVTALEEDPALLGLARSVLPEMAPSAAIVSGPIVAGWPGGAPYDIVLIEGAVEEIPPAIAAQVKRDGGRLLTVRAMVGGLGLAVLAEPTQGGLSVQPLFDCATPVLPAMRRAPGFVF</sequence>
<dbReference type="Gene3D" id="3.40.50.150">
    <property type="entry name" value="Vaccinia Virus protein VP39"/>
    <property type="match status" value="1"/>
</dbReference>
<proteinExistence type="inferred from homology"/>
<evidence type="ECO:0000313" key="5">
    <source>
        <dbReference type="Proteomes" id="UP001165679"/>
    </source>
</evidence>
<dbReference type="InterPro" id="IPR029063">
    <property type="entry name" value="SAM-dependent_MTases_sf"/>
</dbReference>
<evidence type="ECO:0000256" key="2">
    <source>
        <dbReference type="ARBA" id="ARBA00013346"/>
    </source>
</evidence>
<reference evidence="4" key="1">
    <citation type="submission" date="2022-09" db="EMBL/GenBank/DDBJ databases">
        <title>Rhodovastum sp. nov. RN2-1 isolated from soil in Seongnam, South Korea.</title>
        <authorList>
            <person name="Le N.T."/>
        </authorList>
    </citation>
    <scope>NUCLEOTIDE SEQUENCE</scope>
    <source>
        <strain evidence="4">RN2-1</strain>
    </source>
</reference>
<name>A0AA42CG79_9PROT</name>
<reference evidence="4" key="2">
    <citation type="submission" date="2022-10" db="EMBL/GenBank/DDBJ databases">
        <authorList>
            <person name="Trinh H.N."/>
        </authorList>
    </citation>
    <scope>NUCLEOTIDE SEQUENCE</scope>
    <source>
        <strain evidence="4">RN2-1</strain>
    </source>
</reference>
<evidence type="ECO:0000313" key="4">
    <source>
        <dbReference type="EMBL" id="MCW3475756.1"/>
    </source>
</evidence>
<dbReference type="Pfam" id="PF01135">
    <property type="entry name" value="PCMT"/>
    <property type="match status" value="1"/>
</dbReference>
<evidence type="ECO:0000256" key="1">
    <source>
        <dbReference type="ARBA" id="ARBA00005369"/>
    </source>
</evidence>
<dbReference type="SUPFAM" id="SSF53335">
    <property type="entry name" value="S-adenosyl-L-methionine-dependent methyltransferases"/>
    <property type="match status" value="1"/>
</dbReference>
<dbReference type="GO" id="GO:0004719">
    <property type="term" value="F:protein-L-isoaspartate (D-aspartate) O-methyltransferase activity"/>
    <property type="evidence" value="ECO:0007669"/>
    <property type="project" value="InterPro"/>
</dbReference>
<evidence type="ECO:0000256" key="3">
    <source>
        <dbReference type="ARBA" id="ARBA00030757"/>
    </source>
</evidence>
<keyword evidence="5" id="KW-1185">Reference proteome</keyword>
<dbReference type="RefSeq" id="WP_264714480.1">
    <property type="nucleotide sequence ID" value="NZ_JAPDNT010000011.1"/>
</dbReference>
<dbReference type="Proteomes" id="UP001165679">
    <property type="component" value="Unassembled WGS sequence"/>
</dbReference>
<dbReference type="PANTHER" id="PTHR11579:SF18">
    <property type="entry name" value="PROTEIN-L-ISOASPARTATE O-METHYLTRANSFERASE"/>
    <property type="match status" value="1"/>
</dbReference>
<dbReference type="AlphaFoldDB" id="A0AA42CG79"/>
<organism evidence="4 5">
    <name type="scientific">Limobrevibacterium gyesilva</name>
    <dbReference type="NCBI Taxonomy" id="2991712"/>
    <lineage>
        <taxon>Bacteria</taxon>
        <taxon>Pseudomonadati</taxon>
        <taxon>Pseudomonadota</taxon>
        <taxon>Alphaproteobacteria</taxon>
        <taxon>Acetobacterales</taxon>
        <taxon>Acetobacteraceae</taxon>
        <taxon>Limobrevibacterium</taxon>
    </lineage>
</organism>
<dbReference type="InterPro" id="IPR000682">
    <property type="entry name" value="PCMT"/>
</dbReference>
<dbReference type="PANTHER" id="PTHR11579">
    <property type="entry name" value="PROTEIN-L-ISOASPARTATE O-METHYLTRANSFERASE"/>
    <property type="match status" value="1"/>
</dbReference>
<comment type="similarity">
    <text evidence="1">Belongs to the methyltransferase superfamily. L-isoaspartyl/D-aspartyl protein methyltransferase family.</text>
</comment>
<comment type="caution">
    <text evidence="4">The sequence shown here is derived from an EMBL/GenBank/DDBJ whole genome shotgun (WGS) entry which is preliminary data.</text>
</comment>
<dbReference type="EMBL" id="JAPDNT010000011">
    <property type="protein sequence ID" value="MCW3475756.1"/>
    <property type="molecule type" value="Genomic_DNA"/>
</dbReference>
<dbReference type="GO" id="GO:0005737">
    <property type="term" value="C:cytoplasm"/>
    <property type="evidence" value="ECO:0007669"/>
    <property type="project" value="TreeGrafter"/>
</dbReference>
<protein>
    <recommendedName>
        <fullName evidence="2">Protein-L-isoaspartate O-methyltransferase</fullName>
    </recommendedName>
    <alternativeName>
        <fullName evidence="3">Protein L-isoaspartyl methyltransferase</fullName>
    </alternativeName>
</protein>
<gene>
    <name evidence="4" type="ORF">OL599_14335</name>
</gene>